<feature type="compositionally biased region" description="Basic and acidic residues" evidence="1">
    <location>
        <begin position="12"/>
        <end position="23"/>
    </location>
</feature>
<evidence type="ECO:0000313" key="2">
    <source>
        <dbReference type="EMBL" id="CUG89598.1"/>
    </source>
</evidence>
<keyword evidence="3" id="KW-1185">Reference proteome</keyword>
<accession>A0A0S4JE12</accession>
<reference evidence="3" key="1">
    <citation type="submission" date="2015-09" db="EMBL/GenBank/DDBJ databases">
        <authorList>
            <consortium name="Pathogen Informatics"/>
        </authorList>
    </citation>
    <scope>NUCLEOTIDE SEQUENCE [LARGE SCALE GENOMIC DNA]</scope>
    <source>
        <strain evidence="3">Lake Konstanz</strain>
    </source>
</reference>
<dbReference type="AlphaFoldDB" id="A0A0S4JE12"/>
<feature type="region of interest" description="Disordered" evidence="1">
    <location>
        <begin position="1"/>
        <end position="66"/>
    </location>
</feature>
<proteinExistence type="predicted"/>
<name>A0A0S4JE12_BODSA</name>
<sequence length="390" mass="44164">MSYQLNESSTTDGDRPPHSEEQHPALSNDVPSDDVEEVLPDVIDDGDARGQAPDPETATADDLVDEETRESYANILATQKFIATSEEDQRILRLQQAEIIDLLDRAEELGKNEYFDVKYFTTETSRVWKERELNDRDTTNEERPNAVRLFPNAEAAEHQRLLFQKLREDHSLEDREELKRRHPLLFNRVVRDESRREVFKSAMEARRQFQASQEHASSMPLLLQQQQHQLQIADKPAGNNTSSSVASSILHAKKAPYSNGQAFHCLPDYIRGEVQRSAPSLQNQTINSNGNVQKKPEWVSDVEQQLEAADQIVTAATVSSAVASPPKAPATLREMLAAQDQQLRDLATSEETKYKPLLESYFRYDAMVRGKLDKLAKDLGIDEDASAQQH</sequence>
<evidence type="ECO:0000313" key="3">
    <source>
        <dbReference type="Proteomes" id="UP000051952"/>
    </source>
</evidence>
<protein>
    <submittedName>
        <fullName evidence="2">Uncharacterized protein</fullName>
    </submittedName>
</protein>
<dbReference type="VEuPathDB" id="TriTrypDB:BSAL_22260"/>
<feature type="compositionally biased region" description="Polar residues" evidence="1">
    <location>
        <begin position="1"/>
        <end position="11"/>
    </location>
</feature>
<evidence type="ECO:0000256" key="1">
    <source>
        <dbReference type="SAM" id="MobiDB-lite"/>
    </source>
</evidence>
<dbReference type="Proteomes" id="UP000051952">
    <property type="component" value="Unassembled WGS sequence"/>
</dbReference>
<feature type="compositionally biased region" description="Acidic residues" evidence="1">
    <location>
        <begin position="31"/>
        <end position="45"/>
    </location>
</feature>
<organism evidence="2 3">
    <name type="scientific">Bodo saltans</name>
    <name type="common">Flagellated protozoan</name>
    <dbReference type="NCBI Taxonomy" id="75058"/>
    <lineage>
        <taxon>Eukaryota</taxon>
        <taxon>Discoba</taxon>
        <taxon>Euglenozoa</taxon>
        <taxon>Kinetoplastea</taxon>
        <taxon>Metakinetoplastina</taxon>
        <taxon>Eubodonida</taxon>
        <taxon>Bodonidae</taxon>
        <taxon>Bodo</taxon>
    </lineage>
</organism>
<gene>
    <name evidence="2" type="ORF">BSAL_22260</name>
</gene>
<dbReference type="EMBL" id="CYKH01001751">
    <property type="protein sequence ID" value="CUG89598.1"/>
    <property type="molecule type" value="Genomic_DNA"/>
</dbReference>